<evidence type="ECO:0000256" key="2">
    <source>
        <dbReference type="ARBA" id="ARBA00022679"/>
    </source>
</evidence>
<keyword evidence="10" id="KW-1185">Reference proteome</keyword>
<evidence type="ECO:0000313" key="10">
    <source>
        <dbReference type="Proteomes" id="UP000449969"/>
    </source>
</evidence>
<evidence type="ECO:0000256" key="3">
    <source>
        <dbReference type="ARBA" id="ARBA00022741"/>
    </source>
</evidence>
<proteinExistence type="inferred from homology"/>
<dbReference type="Pfam" id="PF07005">
    <property type="entry name" value="SBD_N"/>
    <property type="match status" value="1"/>
</dbReference>
<dbReference type="InterPro" id="IPR010737">
    <property type="entry name" value="4-carb_acid_sugar_kinase_N"/>
</dbReference>
<keyword evidence="4" id="KW-0418">Kinase</keyword>
<name>A0A844TKH6_9BRAD</name>
<comment type="caution">
    <text evidence="9">The sequence shown here is derived from an EMBL/GenBank/DDBJ whole genome shotgun (WGS) entry which is preliminary data.</text>
</comment>
<dbReference type="Gene3D" id="3.40.50.10840">
    <property type="entry name" value="Putative sugar-binding, N-terminal domain"/>
    <property type="match status" value="1"/>
</dbReference>
<dbReference type="GO" id="GO:0016301">
    <property type="term" value="F:kinase activity"/>
    <property type="evidence" value="ECO:0007669"/>
    <property type="project" value="UniProtKB-KW"/>
</dbReference>
<sequence>MTGFSRYRIGVLGDDLTGVNAVVTEAAELGMRCIVTDAKEDGVPERVDVWGIDLASRDSGSKQSQALVRAGIGRMRDWGADHLLLKIDSRGRGDPMALVAAAATEARPVIVSGAAPSNLPHGAVLIEEANPYLAASQIASCYSTGQTLWVGGVGLMTVLLWASITDRMPLGAVVGSYQPNIAPQVEAMRGLGALVLQLNEHRLAARLGSAWSACRPVVIETMPAATSPGATADADAAFRQCAALLAPHLMDRAFGLILTGGHTANVVLRALDVRRLDLVGRSVIDGAPLLRAALPALSKGLIVTKPGHFGGPDALVRIAMHVQLRAAMG</sequence>
<evidence type="ECO:0000256" key="1">
    <source>
        <dbReference type="ARBA" id="ARBA00005715"/>
    </source>
</evidence>
<feature type="domain" description="Four-carbon acid sugar kinase nucleotide binding" evidence="8">
    <location>
        <begin position="173"/>
        <end position="315"/>
    </location>
</feature>
<evidence type="ECO:0000259" key="7">
    <source>
        <dbReference type="Pfam" id="PF07005"/>
    </source>
</evidence>
<dbReference type="SUPFAM" id="SSF142764">
    <property type="entry name" value="YgbK-like"/>
    <property type="match status" value="1"/>
</dbReference>
<gene>
    <name evidence="9" type="ORF">GPL20_25485</name>
</gene>
<keyword evidence="6" id="KW-0119">Carbohydrate metabolism</keyword>
<dbReference type="InterPro" id="IPR031475">
    <property type="entry name" value="NBD_C"/>
</dbReference>
<dbReference type="OrthoDB" id="9778478at2"/>
<dbReference type="AlphaFoldDB" id="A0A844TKH6"/>
<evidence type="ECO:0000313" key="9">
    <source>
        <dbReference type="EMBL" id="MVT76364.1"/>
    </source>
</evidence>
<dbReference type="GO" id="GO:0005524">
    <property type="term" value="F:ATP binding"/>
    <property type="evidence" value="ECO:0007669"/>
    <property type="project" value="UniProtKB-KW"/>
</dbReference>
<keyword evidence="5" id="KW-0067">ATP-binding</keyword>
<feature type="domain" description="Four-carbon acid sugar kinase N-terminal" evidence="7">
    <location>
        <begin position="9"/>
        <end position="118"/>
    </location>
</feature>
<keyword evidence="3" id="KW-0547">Nucleotide-binding</keyword>
<evidence type="ECO:0000256" key="4">
    <source>
        <dbReference type="ARBA" id="ARBA00022777"/>
    </source>
</evidence>
<evidence type="ECO:0008006" key="11">
    <source>
        <dbReference type="Google" id="ProtNLM"/>
    </source>
</evidence>
<evidence type="ECO:0000256" key="5">
    <source>
        <dbReference type="ARBA" id="ARBA00022840"/>
    </source>
</evidence>
<dbReference type="RefSeq" id="WP_157332801.1">
    <property type="nucleotide sequence ID" value="NZ_JANADL010000028.1"/>
</dbReference>
<dbReference type="InterPro" id="IPR037051">
    <property type="entry name" value="4-carb_acid_sugar_kinase_N_sf"/>
</dbReference>
<protein>
    <recommendedName>
        <fullName evidence="11">Four-carbon acid sugar kinase family protein</fullName>
    </recommendedName>
</protein>
<dbReference type="InterPro" id="IPR042213">
    <property type="entry name" value="NBD_C_sf"/>
</dbReference>
<dbReference type="EMBL" id="WQNE01000024">
    <property type="protein sequence ID" value="MVT76364.1"/>
    <property type="molecule type" value="Genomic_DNA"/>
</dbReference>
<comment type="similarity">
    <text evidence="1">Belongs to the four-carbon acid sugar kinase family.</text>
</comment>
<accession>A0A844TKH6</accession>
<organism evidence="9 10">
    <name type="scientific">Bradyrhizobium cajani</name>
    <dbReference type="NCBI Taxonomy" id="1928661"/>
    <lineage>
        <taxon>Bacteria</taxon>
        <taxon>Pseudomonadati</taxon>
        <taxon>Pseudomonadota</taxon>
        <taxon>Alphaproteobacteria</taxon>
        <taxon>Hyphomicrobiales</taxon>
        <taxon>Nitrobacteraceae</taxon>
        <taxon>Bradyrhizobium</taxon>
    </lineage>
</organism>
<evidence type="ECO:0000256" key="6">
    <source>
        <dbReference type="ARBA" id="ARBA00023277"/>
    </source>
</evidence>
<reference evidence="9 10" key="1">
    <citation type="submission" date="2019-12" db="EMBL/GenBank/DDBJ databases">
        <title>Draft genome sequences Bradyrhizobium cajani AMBPC1010, Bradyrhizobium pachyrhizi AMBPC1040 and Bradyrhizobium yuanmingense ALSPC3051, three plant growth promoting strains isolated from nodules of Cajanus cajan L. in Dominican Republic.</title>
        <authorList>
            <person name="Flores-Felix J.D."/>
            <person name="Araujo J."/>
            <person name="Diaz-Alcantara C."/>
            <person name="Gonzalez-Andres F."/>
            <person name="Velazquez E."/>
        </authorList>
    </citation>
    <scope>NUCLEOTIDE SEQUENCE [LARGE SCALE GENOMIC DNA]</scope>
    <source>
        <strain evidence="9 10">1010</strain>
    </source>
</reference>
<evidence type="ECO:0000259" key="8">
    <source>
        <dbReference type="Pfam" id="PF17042"/>
    </source>
</evidence>
<dbReference type="Proteomes" id="UP000449969">
    <property type="component" value="Unassembled WGS sequence"/>
</dbReference>
<keyword evidence="2" id="KW-0808">Transferase</keyword>
<dbReference type="Gene3D" id="3.40.980.20">
    <property type="entry name" value="Four-carbon acid sugar kinase, nucleotide binding domain"/>
    <property type="match status" value="1"/>
</dbReference>
<dbReference type="Pfam" id="PF17042">
    <property type="entry name" value="NBD_C"/>
    <property type="match status" value="1"/>
</dbReference>